<evidence type="ECO:0000256" key="7">
    <source>
        <dbReference type="ARBA" id="ARBA00047899"/>
    </source>
</evidence>
<dbReference type="PANTHER" id="PTHR24346">
    <property type="entry name" value="MAP/MICROTUBULE AFFINITY-REGULATING KINASE"/>
    <property type="match status" value="1"/>
</dbReference>
<evidence type="ECO:0000256" key="2">
    <source>
        <dbReference type="ARBA" id="ARBA00022527"/>
    </source>
</evidence>
<keyword evidence="2" id="KW-0723">Serine/threonine-protein kinase</keyword>
<dbReference type="InterPro" id="IPR011009">
    <property type="entry name" value="Kinase-like_dom_sf"/>
</dbReference>
<dbReference type="InParanoid" id="A0A066WI96"/>
<dbReference type="Gene3D" id="1.10.510.10">
    <property type="entry name" value="Transferase(Phosphotransferase) domain 1"/>
    <property type="match status" value="1"/>
</dbReference>
<keyword evidence="4 9" id="KW-0547">Nucleotide-binding</keyword>
<evidence type="ECO:0000259" key="10">
    <source>
        <dbReference type="PROSITE" id="PS50011"/>
    </source>
</evidence>
<dbReference type="PROSITE" id="PS00107">
    <property type="entry name" value="PROTEIN_KINASE_ATP"/>
    <property type="match status" value="1"/>
</dbReference>
<gene>
    <name evidence="11" type="ORF">K437DRAFT_221968</name>
</gene>
<comment type="catalytic activity">
    <reaction evidence="8">
        <text>L-seryl-[protein] + ATP = O-phospho-L-seryl-[protein] + ADP + H(+)</text>
        <dbReference type="Rhea" id="RHEA:17989"/>
        <dbReference type="Rhea" id="RHEA-COMP:9863"/>
        <dbReference type="Rhea" id="RHEA-COMP:11604"/>
        <dbReference type="ChEBI" id="CHEBI:15378"/>
        <dbReference type="ChEBI" id="CHEBI:29999"/>
        <dbReference type="ChEBI" id="CHEBI:30616"/>
        <dbReference type="ChEBI" id="CHEBI:83421"/>
        <dbReference type="ChEBI" id="CHEBI:456216"/>
        <dbReference type="EC" id="2.7.11.1"/>
    </reaction>
</comment>
<dbReference type="SUPFAM" id="SSF56112">
    <property type="entry name" value="Protein kinase-like (PK-like)"/>
    <property type="match status" value="1"/>
</dbReference>
<dbReference type="GeneID" id="25262355"/>
<dbReference type="PROSITE" id="PS00108">
    <property type="entry name" value="PROTEIN_KINASE_ST"/>
    <property type="match status" value="1"/>
</dbReference>
<comment type="catalytic activity">
    <reaction evidence="7">
        <text>L-threonyl-[protein] + ATP = O-phospho-L-threonyl-[protein] + ADP + H(+)</text>
        <dbReference type="Rhea" id="RHEA:46608"/>
        <dbReference type="Rhea" id="RHEA-COMP:11060"/>
        <dbReference type="Rhea" id="RHEA-COMP:11605"/>
        <dbReference type="ChEBI" id="CHEBI:15378"/>
        <dbReference type="ChEBI" id="CHEBI:30013"/>
        <dbReference type="ChEBI" id="CHEBI:30616"/>
        <dbReference type="ChEBI" id="CHEBI:61977"/>
        <dbReference type="ChEBI" id="CHEBI:456216"/>
        <dbReference type="EC" id="2.7.11.1"/>
    </reaction>
</comment>
<comment type="caution">
    <text evidence="11">The sequence shown here is derived from an EMBL/GenBank/DDBJ whole genome shotgun (WGS) entry which is preliminary data.</text>
</comment>
<evidence type="ECO:0000256" key="3">
    <source>
        <dbReference type="ARBA" id="ARBA00022679"/>
    </source>
</evidence>
<dbReference type="FunCoup" id="A0A066WI96">
    <property type="interactions" value="355"/>
</dbReference>
<dbReference type="FunFam" id="1.10.510.10:FF:000571">
    <property type="entry name" value="Maternal embryonic leucine zipper kinase"/>
    <property type="match status" value="1"/>
</dbReference>
<dbReference type="STRING" id="1037660.A0A066WI96"/>
<evidence type="ECO:0000256" key="8">
    <source>
        <dbReference type="ARBA" id="ARBA00048679"/>
    </source>
</evidence>
<dbReference type="GO" id="GO:0035556">
    <property type="term" value="P:intracellular signal transduction"/>
    <property type="evidence" value="ECO:0007669"/>
    <property type="project" value="TreeGrafter"/>
</dbReference>
<accession>A0A066WI96</accession>
<dbReference type="GO" id="GO:0005737">
    <property type="term" value="C:cytoplasm"/>
    <property type="evidence" value="ECO:0007669"/>
    <property type="project" value="TreeGrafter"/>
</dbReference>
<evidence type="ECO:0000256" key="1">
    <source>
        <dbReference type="ARBA" id="ARBA00012513"/>
    </source>
</evidence>
<dbReference type="PROSITE" id="PS50011">
    <property type="entry name" value="PROTEIN_KINASE_DOM"/>
    <property type="match status" value="1"/>
</dbReference>
<keyword evidence="5 11" id="KW-0418">Kinase</keyword>
<dbReference type="GO" id="GO:0005524">
    <property type="term" value="F:ATP binding"/>
    <property type="evidence" value="ECO:0007669"/>
    <property type="project" value="UniProtKB-UniRule"/>
</dbReference>
<dbReference type="GO" id="GO:0004674">
    <property type="term" value="F:protein serine/threonine kinase activity"/>
    <property type="evidence" value="ECO:0007669"/>
    <property type="project" value="UniProtKB-KW"/>
</dbReference>
<dbReference type="OrthoDB" id="539158at2759"/>
<evidence type="ECO:0000256" key="9">
    <source>
        <dbReference type="PROSITE-ProRule" id="PRU10141"/>
    </source>
</evidence>
<feature type="domain" description="Protein kinase" evidence="10">
    <location>
        <begin position="27"/>
        <end position="303"/>
    </location>
</feature>
<evidence type="ECO:0000313" key="12">
    <source>
        <dbReference type="Proteomes" id="UP000027361"/>
    </source>
</evidence>
<dbReference type="InterPro" id="IPR000719">
    <property type="entry name" value="Prot_kinase_dom"/>
</dbReference>
<keyword evidence="6 9" id="KW-0067">ATP-binding</keyword>
<evidence type="ECO:0000256" key="4">
    <source>
        <dbReference type="ARBA" id="ARBA00022741"/>
    </source>
</evidence>
<dbReference type="InterPro" id="IPR008271">
    <property type="entry name" value="Ser/Thr_kinase_AS"/>
</dbReference>
<dbReference type="InterPro" id="IPR017441">
    <property type="entry name" value="Protein_kinase_ATP_BS"/>
</dbReference>
<proteinExistence type="predicted"/>
<sequence>MAAPTSSVPAPSPVSSIGQKYPQVLGYRLTRLLGGGGFSKVFKGVNPDNPKRKEAAVKVVSYAPITSKSSARHPADRQALQKEVQIHGVLKHINVLEFVGADELGTASRPAGISVPGLYMVLEYASGGDLFDKIAPDTGVPEDLAQYYFRQLIAGMQYIHSQGITHRDIKPENLLLSALGDLKIADFGLCSVYKYKGKERSLKGACGSLPYIAPEMNGQPYKGEGVDVWSAGVVLFALLVGNTPWDEPTTRSPEYEAYLTGELLQYDPWTRISEQPLDLLKAMLTPRPEKRISLAEIQQHAWFNRPNAFLQGGVSIEEKTGNLVQALMENMVKAGDLHLHTDGARAEVIDMPAATQPGAVTVSSSGLEEMDLGAPSASMGPSITGDERAKRFAMSQQLPGRRLATMTQNPNSTQFQEVWAGMTQWADIAGHAQRFSAQTTRFFCAAEPGELVPHLLAILQQERAQTNVYTLTPHRAQEQHLLDMDNIIEGFSTLTQEPQKNWMPVFGGDEGAVGDGMDDDDELAGGSDEAKGRPLGARLHIALSDRRKCPLAGNIYIDALPLRGRPSPICVNGKKLQIKSLVLMNRSSGSPLEWRKLFATIVKSDTVKQLVVPM</sequence>
<dbReference type="OMA" id="RCGSMPY"/>
<protein>
    <recommendedName>
        <fullName evidence="1">non-specific serine/threonine protein kinase</fullName>
        <ecNumber evidence="1">2.7.11.1</ecNumber>
    </recommendedName>
</protein>
<dbReference type="RefSeq" id="XP_013244515.1">
    <property type="nucleotide sequence ID" value="XM_013389061.1"/>
</dbReference>
<evidence type="ECO:0000256" key="5">
    <source>
        <dbReference type="ARBA" id="ARBA00022777"/>
    </source>
</evidence>
<evidence type="ECO:0000256" key="6">
    <source>
        <dbReference type="ARBA" id="ARBA00022840"/>
    </source>
</evidence>
<dbReference type="Pfam" id="PF00069">
    <property type="entry name" value="Pkinase"/>
    <property type="match status" value="1"/>
</dbReference>
<keyword evidence="3" id="KW-0808">Transferase</keyword>
<feature type="binding site" evidence="9">
    <location>
        <position position="58"/>
    </location>
    <ligand>
        <name>ATP</name>
        <dbReference type="ChEBI" id="CHEBI:30616"/>
    </ligand>
</feature>
<dbReference type="Proteomes" id="UP000027361">
    <property type="component" value="Unassembled WGS sequence"/>
</dbReference>
<keyword evidence="12" id="KW-1185">Reference proteome</keyword>
<name>A0A066WI96_TILAU</name>
<evidence type="ECO:0000313" key="11">
    <source>
        <dbReference type="EMBL" id="KDN50390.1"/>
    </source>
</evidence>
<dbReference type="AlphaFoldDB" id="A0A066WI96"/>
<dbReference type="PANTHER" id="PTHR24346:SF107">
    <property type="entry name" value="SERINE_THREONINE-PROTEIN KINASE CHK1"/>
    <property type="match status" value="1"/>
</dbReference>
<dbReference type="EC" id="2.7.11.1" evidence="1"/>
<dbReference type="SMART" id="SM00220">
    <property type="entry name" value="S_TKc"/>
    <property type="match status" value="1"/>
</dbReference>
<dbReference type="HOGENOM" id="CLU_000288_59_8_1"/>
<dbReference type="EMBL" id="JMSN01000019">
    <property type="protein sequence ID" value="KDN50390.1"/>
    <property type="molecule type" value="Genomic_DNA"/>
</dbReference>
<reference evidence="11 12" key="1">
    <citation type="submission" date="2014-05" db="EMBL/GenBank/DDBJ databases">
        <title>Draft genome sequence of a rare smut relative, Tilletiaria anomala UBC 951.</title>
        <authorList>
            <consortium name="DOE Joint Genome Institute"/>
            <person name="Toome M."/>
            <person name="Kuo A."/>
            <person name="Henrissat B."/>
            <person name="Lipzen A."/>
            <person name="Tritt A."/>
            <person name="Yoshinaga Y."/>
            <person name="Zane M."/>
            <person name="Barry K."/>
            <person name="Grigoriev I.V."/>
            <person name="Spatafora J.W."/>
            <person name="Aimea M.C."/>
        </authorList>
    </citation>
    <scope>NUCLEOTIDE SEQUENCE [LARGE SCALE GENOMIC DNA]</scope>
    <source>
        <strain evidence="11 12">UBC 951</strain>
    </source>
</reference>
<organism evidence="11 12">
    <name type="scientific">Tilletiaria anomala (strain ATCC 24038 / CBS 436.72 / UBC 951)</name>
    <dbReference type="NCBI Taxonomy" id="1037660"/>
    <lineage>
        <taxon>Eukaryota</taxon>
        <taxon>Fungi</taxon>
        <taxon>Dikarya</taxon>
        <taxon>Basidiomycota</taxon>
        <taxon>Ustilaginomycotina</taxon>
        <taxon>Exobasidiomycetes</taxon>
        <taxon>Georgefischeriales</taxon>
        <taxon>Tilletiariaceae</taxon>
        <taxon>Tilletiaria</taxon>
    </lineage>
</organism>